<organism evidence="2 3">
    <name type="scientific">Kocuria marina</name>
    <dbReference type="NCBI Taxonomy" id="223184"/>
    <lineage>
        <taxon>Bacteria</taxon>
        <taxon>Bacillati</taxon>
        <taxon>Actinomycetota</taxon>
        <taxon>Actinomycetes</taxon>
        <taxon>Micrococcales</taxon>
        <taxon>Micrococcaceae</taxon>
        <taxon>Kocuria</taxon>
    </lineage>
</organism>
<evidence type="ECO:0000313" key="2">
    <source>
        <dbReference type="EMBL" id="KHE75051.1"/>
    </source>
</evidence>
<dbReference type="EMBL" id="JROM01000016">
    <property type="protein sequence ID" value="KHE75051.1"/>
    <property type="molecule type" value="Genomic_DNA"/>
</dbReference>
<reference evidence="2 3" key="1">
    <citation type="submission" date="2014-09" db="EMBL/GenBank/DDBJ databases">
        <title>High-quality draft genome sequence of Kocuria marina SO9-6, an actinobacterium isolated from a copper mine.</title>
        <authorList>
            <person name="Castro D.B."/>
            <person name="Pereira L.B."/>
            <person name="Silva M.V."/>
            <person name="Silva B.P."/>
            <person name="Zanardi B.R."/>
            <person name="Carlos C."/>
            <person name="Belgini D.R."/>
            <person name="Limache E.G."/>
            <person name="Lacerda G.V."/>
            <person name="Nery M.B."/>
            <person name="Gomes M.B."/>
            <person name="Souza S."/>
            <person name="Silva T.M."/>
            <person name="Rodrigues V.D."/>
            <person name="Paulino L.C."/>
            <person name="Vicentini R."/>
            <person name="Ferraz L.F."/>
            <person name="Ottoboni L.M."/>
        </authorList>
    </citation>
    <scope>NUCLEOTIDE SEQUENCE [LARGE SCALE GENOMIC DNA]</scope>
    <source>
        <strain evidence="2 3">SO9-6</strain>
    </source>
</reference>
<evidence type="ECO:0008006" key="4">
    <source>
        <dbReference type="Google" id="ProtNLM"/>
    </source>
</evidence>
<accession>A0A0B0DAN4</accession>
<gene>
    <name evidence="2" type="ORF">AS25_04705</name>
</gene>
<comment type="caution">
    <text evidence="2">The sequence shown here is derived from an EMBL/GenBank/DDBJ whole genome shotgun (WGS) entry which is preliminary data.</text>
</comment>
<dbReference type="AlphaFoldDB" id="A0A0B0DAN4"/>
<dbReference type="InterPro" id="IPR009100">
    <property type="entry name" value="AcylCoA_DH/oxidase_NM_dom_sf"/>
</dbReference>
<dbReference type="RefSeq" id="WP_035962152.1">
    <property type="nucleotide sequence ID" value="NZ_JROM01000016.1"/>
</dbReference>
<feature type="region of interest" description="Disordered" evidence="1">
    <location>
        <begin position="1"/>
        <end position="26"/>
    </location>
</feature>
<sequence length="81" mass="8720">MEEIARGDFNAGSDAGNPRMTARRTDDGWVINGTKAVSRGLMRCEDVLVPREHLIGPGGAGFTQVMELIISRESAGRGYTP</sequence>
<dbReference type="SUPFAM" id="SSF56645">
    <property type="entry name" value="Acyl-CoA dehydrogenase NM domain-like"/>
    <property type="match status" value="1"/>
</dbReference>
<protein>
    <recommendedName>
        <fullName evidence="4">Acyl-CoA dehydrogenase/oxidase C-terminal domain-containing protein</fullName>
    </recommendedName>
</protein>
<name>A0A0B0DAN4_9MICC</name>
<dbReference type="GO" id="GO:0016627">
    <property type="term" value="F:oxidoreductase activity, acting on the CH-CH group of donors"/>
    <property type="evidence" value="ECO:0007669"/>
    <property type="project" value="InterPro"/>
</dbReference>
<dbReference type="InterPro" id="IPR046373">
    <property type="entry name" value="Acyl-CoA_Oxase/DH_mid-dom_sf"/>
</dbReference>
<evidence type="ECO:0000313" key="3">
    <source>
        <dbReference type="Proteomes" id="UP000030664"/>
    </source>
</evidence>
<proteinExistence type="predicted"/>
<evidence type="ECO:0000256" key="1">
    <source>
        <dbReference type="SAM" id="MobiDB-lite"/>
    </source>
</evidence>
<dbReference type="Gene3D" id="2.40.110.10">
    <property type="entry name" value="Butyryl-CoA Dehydrogenase, subunit A, domain 2"/>
    <property type="match status" value="1"/>
</dbReference>
<dbReference type="Proteomes" id="UP000030664">
    <property type="component" value="Unassembled WGS sequence"/>
</dbReference>